<organism evidence="1 2">
    <name type="scientific">Trichomonas vaginalis (strain ATCC PRA-98 / G3)</name>
    <dbReference type="NCBI Taxonomy" id="412133"/>
    <lineage>
        <taxon>Eukaryota</taxon>
        <taxon>Metamonada</taxon>
        <taxon>Parabasalia</taxon>
        <taxon>Trichomonadida</taxon>
        <taxon>Trichomonadidae</taxon>
        <taxon>Trichomonas</taxon>
    </lineage>
</organism>
<protein>
    <submittedName>
        <fullName evidence="1">Uncharacterized protein</fullName>
    </submittedName>
</protein>
<keyword evidence="2" id="KW-1185">Reference proteome</keyword>
<dbReference type="VEuPathDB" id="TrichDB:TVAGG3_0339610"/>
<reference evidence="1" key="1">
    <citation type="submission" date="2006-10" db="EMBL/GenBank/DDBJ databases">
        <authorList>
            <person name="Amadeo P."/>
            <person name="Zhao Q."/>
            <person name="Wortman J."/>
            <person name="Fraser-Liggett C."/>
            <person name="Carlton J."/>
        </authorList>
    </citation>
    <scope>NUCLEOTIDE SEQUENCE</scope>
    <source>
        <strain evidence="1">G3</strain>
    </source>
</reference>
<sequence>MDTSIVHGRAIYLFTRPDGTVSVEKPSCCRRIFPETETMNKEHRVFGKKEIDVANRTKWNRLLKRLSPTNEDDVFNSAESICADIDDLLKDDV</sequence>
<accession>A2E7H9</accession>
<proteinExistence type="predicted"/>
<evidence type="ECO:0000313" key="1">
    <source>
        <dbReference type="EMBL" id="EAY11372.1"/>
    </source>
</evidence>
<dbReference type="AlphaFoldDB" id="A2E7H9"/>
<dbReference type="InParanoid" id="A2E7H9"/>
<dbReference type="KEGG" id="tva:4769325"/>
<dbReference type="EMBL" id="DS113320">
    <property type="protein sequence ID" value="EAY11372.1"/>
    <property type="molecule type" value="Genomic_DNA"/>
</dbReference>
<evidence type="ECO:0000313" key="2">
    <source>
        <dbReference type="Proteomes" id="UP000001542"/>
    </source>
</evidence>
<gene>
    <name evidence="1" type="ORF">TVAG_379540</name>
</gene>
<dbReference type="Proteomes" id="UP000001542">
    <property type="component" value="Unassembled WGS sequence"/>
</dbReference>
<reference evidence="1" key="2">
    <citation type="journal article" date="2007" name="Science">
        <title>Draft genome sequence of the sexually transmitted pathogen Trichomonas vaginalis.</title>
        <authorList>
            <person name="Carlton J.M."/>
            <person name="Hirt R.P."/>
            <person name="Silva J.C."/>
            <person name="Delcher A.L."/>
            <person name="Schatz M."/>
            <person name="Zhao Q."/>
            <person name="Wortman J.R."/>
            <person name="Bidwell S.L."/>
            <person name="Alsmark U.C.M."/>
            <person name="Besteiro S."/>
            <person name="Sicheritz-Ponten T."/>
            <person name="Noel C.J."/>
            <person name="Dacks J.B."/>
            <person name="Foster P.G."/>
            <person name="Simillion C."/>
            <person name="Van de Peer Y."/>
            <person name="Miranda-Saavedra D."/>
            <person name="Barton G.J."/>
            <person name="Westrop G.D."/>
            <person name="Mueller S."/>
            <person name="Dessi D."/>
            <person name="Fiori P.L."/>
            <person name="Ren Q."/>
            <person name="Paulsen I."/>
            <person name="Zhang H."/>
            <person name="Bastida-Corcuera F.D."/>
            <person name="Simoes-Barbosa A."/>
            <person name="Brown M.T."/>
            <person name="Hayes R.D."/>
            <person name="Mukherjee M."/>
            <person name="Okumura C.Y."/>
            <person name="Schneider R."/>
            <person name="Smith A.J."/>
            <person name="Vanacova S."/>
            <person name="Villalvazo M."/>
            <person name="Haas B.J."/>
            <person name="Pertea M."/>
            <person name="Feldblyum T.V."/>
            <person name="Utterback T.R."/>
            <person name="Shu C.L."/>
            <person name="Osoegawa K."/>
            <person name="de Jong P.J."/>
            <person name="Hrdy I."/>
            <person name="Horvathova L."/>
            <person name="Zubacova Z."/>
            <person name="Dolezal P."/>
            <person name="Malik S.B."/>
            <person name="Logsdon J.M. Jr."/>
            <person name="Henze K."/>
            <person name="Gupta A."/>
            <person name="Wang C.C."/>
            <person name="Dunne R.L."/>
            <person name="Upcroft J.A."/>
            <person name="Upcroft P."/>
            <person name="White O."/>
            <person name="Salzberg S.L."/>
            <person name="Tang P."/>
            <person name="Chiu C.-H."/>
            <person name="Lee Y.-S."/>
            <person name="Embley T.M."/>
            <person name="Coombs G.H."/>
            <person name="Mottram J.C."/>
            <person name="Tachezy J."/>
            <person name="Fraser-Liggett C.M."/>
            <person name="Johnson P.J."/>
        </authorList>
    </citation>
    <scope>NUCLEOTIDE SEQUENCE [LARGE SCALE GENOMIC DNA]</scope>
    <source>
        <strain evidence="1">G3</strain>
    </source>
</reference>
<dbReference type="VEuPathDB" id="TrichDB:TVAG_379540"/>
<name>A2E7H9_TRIV3</name>
<dbReference type="RefSeq" id="XP_001323595.1">
    <property type="nucleotide sequence ID" value="XM_001323560.1"/>
</dbReference>